<dbReference type="InterPro" id="IPR001296">
    <property type="entry name" value="Glyco_trans_1"/>
</dbReference>
<keyword evidence="4" id="KW-1185">Reference proteome</keyword>
<dbReference type="OrthoDB" id="3199616at2"/>
<dbReference type="GO" id="GO:0016757">
    <property type="term" value="F:glycosyltransferase activity"/>
    <property type="evidence" value="ECO:0007669"/>
    <property type="project" value="InterPro"/>
</dbReference>
<organism evidence="3 4">
    <name type="scientific">Syntrophaceticus schinkii</name>
    <dbReference type="NCBI Taxonomy" id="499207"/>
    <lineage>
        <taxon>Bacteria</taxon>
        <taxon>Bacillati</taxon>
        <taxon>Bacillota</taxon>
        <taxon>Clostridia</taxon>
        <taxon>Thermoanaerobacterales</taxon>
        <taxon>Thermoanaerobacterales Family III. Incertae Sedis</taxon>
        <taxon>Syntrophaceticus</taxon>
    </lineage>
</organism>
<dbReference type="PANTHER" id="PTHR12526">
    <property type="entry name" value="GLYCOSYLTRANSFERASE"/>
    <property type="match status" value="1"/>
</dbReference>
<dbReference type="Pfam" id="PF00534">
    <property type="entry name" value="Glycos_transf_1"/>
    <property type="match status" value="1"/>
</dbReference>
<gene>
    <name evidence="3" type="ORF">SSCH_140034</name>
</gene>
<reference evidence="4" key="1">
    <citation type="submission" date="2015-01" db="EMBL/GenBank/DDBJ databases">
        <authorList>
            <person name="Manzoor Shahid"/>
            <person name="Zubair Saima"/>
        </authorList>
    </citation>
    <scope>NUCLEOTIDE SEQUENCE [LARGE SCALE GENOMIC DNA]</scope>
    <source>
        <strain evidence="4">Sp3</strain>
    </source>
</reference>
<sequence length="362" mass="41922">MLVKKGHEVTVYTSDTLDEFQRIEDDIAHYDGINVHYFKNLSNRLAWHRFVLNPGVISALRRNLRDYDVIHLHGYRNFQNIFVHYYAEKYNVPYILQARGSLPYHNQKSLIKKSFDFLFGNRLLRDAKKVIALTKMEVDQYINLGVPETNIELIPNGIDFSEYQCLPQKGHFRRRFGIHNKEKIVLFLGRIHEIKGIDLLIDAFSLIMKEFTDVKLVIAGPDDGYLSIIKNQIDTLRIHDKVLFTGPLYAQDKITAYVDADIYVLPSRYEVFGNTILEAYACGTPVIVTDRCGISDFVKNVGFVVQFDKNELRDAILAILKDRDLRVRLGLEGKELVKKQFDLNQIIACFEEVYKNEAHSSI</sequence>
<dbReference type="InterPro" id="IPR028098">
    <property type="entry name" value="Glyco_trans_4-like_N"/>
</dbReference>
<dbReference type="EMBL" id="CDRZ01000046">
    <property type="protein sequence ID" value="CEO88034.1"/>
    <property type="molecule type" value="Genomic_DNA"/>
</dbReference>
<feature type="domain" description="Glycosyl transferase family 1" evidence="1">
    <location>
        <begin position="172"/>
        <end position="334"/>
    </location>
</feature>
<dbReference type="PANTHER" id="PTHR12526:SF634">
    <property type="entry name" value="BLL3361 PROTEIN"/>
    <property type="match status" value="1"/>
</dbReference>
<dbReference type="Proteomes" id="UP000046155">
    <property type="component" value="Unassembled WGS sequence"/>
</dbReference>
<dbReference type="AlphaFoldDB" id="A0A0B7MBX8"/>
<dbReference type="SUPFAM" id="SSF53756">
    <property type="entry name" value="UDP-Glycosyltransferase/glycogen phosphorylase"/>
    <property type="match status" value="1"/>
</dbReference>
<evidence type="ECO:0000259" key="2">
    <source>
        <dbReference type="Pfam" id="PF13439"/>
    </source>
</evidence>
<proteinExistence type="predicted"/>
<accession>A0A0B7MBX8</accession>
<evidence type="ECO:0000313" key="3">
    <source>
        <dbReference type="EMBL" id="CEO88034.1"/>
    </source>
</evidence>
<evidence type="ECO:0000259" key="1">
    <source>
        <dbReference type="Pfam" id="PF00534"/>
    </source>
</evidence>
<protein>
    <submittedName>
        <fullName evidence="3">Glycosyl transferase group 1</fullName>
    </submittedName>
</protein>
<dbReference type="Gene3D" id="3.40.50.2000">
    <property type="entry name" value="Glycogen Phosphorylase B"/>
    <property type="match status" value="2"/>
</dbReference>
<keyword evidence="3" id="KW-0808">Transferase</keyword>
<evidence type="ECO:0000313" key="4">
    <source>
        <dbReference type="Proteomes" id="UP000046155"/>
    </source>
</evidence>
<dbReference type="Pfam" id="PF13439">
    <property type="entry name" value="Glyco_transf_4"/>
    <property type="match status" value="1"/>
</dbReference>
<feature type="domain" description="Glycosyltransferase subfamily 4-like N-terminal" evidence="2">
    <location>
        <begin position="2"/>
        <end position="161"/>
    </location>
</feature>
<dbReference type="RefSeq" id="WP_052835260.1">
    <property type="nucleotide sequence ID" value="NZ_CDRZ01000046.1"/>
</dbReference>
<name>A0A0B7MBX8_9FIRM</name>